<evidence type="ECO:0000313" key="3">
    <source>
        <dbReference type="Proteomes" id="UP001164420"/>
    </source>
</evidence>
<dbReference type="SUPFAM" id="SSF47413">
    <property type="entry name" value="lambda repressor-like DNA-binding domains"/>
    <property type="match status" value="1"/>
</dbReference>
<protein>
    <submittedName>
        <fullName evidence="2">Helix-turn-helix transcriptional regulator</fullName>
    </submittedName>
</protein>
<accession>A0ABT2L4Y2</accession>
<feature type="domain" description="HTH cro/C1-type" evidence="1">
    <location>
        <begin position="8"/>
        <end position="64"/>
    </location>
</feature>
<dbReference type="InterPro" id="IPR010982">
    <property type="entry name" value="Lambda_DNA-bd_dom_sf"/>
</dbReference>
<dbReference type="RefSeq" id="WP_260780918.1">
    <property type="nucleotide sequence ID" value="NZ_JAOCQI010000001.1"/>
</dbReference>
<gene>
    <name evidence="2" type="ORF">N5J06_04485</name>
</gene>
<comment type="caution">
    <text evidence="2">The sequence shown here is derived from an EMBL/GenBank/DDBJ whole genome shotgun (WGS) entry which is preliminary data.</text>
</comment>
<organism evidence="2 3">
    <name type="scientific">Ralstonia mojiangensis</name>
    <dbReference type="NCBI Taxonomy" id="2953895"/>
    <lineage>
        <taxon>Bacteria</taxon>
        <taxon>Pseudomonadati</taxon>
        <taxon>Pseudomonadota</taxon>
        <taxon>Betaproteobacteria</taxon>
        <taxon>Burkholderiales</taxon>
        <taxon>Burkholderiaceae</taxon>
        <taxon>Ralstonia</taxon>
    </lineage>
</organism>
<dbReference type="Gene3D" id="1.10.260.40">
    <property type="entry name" value="lambda repressor-like DNA-binding domains"/>
    <property type="match status" value="1"/>
</dbReference>
<dbReference type="PROSITE" id="PS50943">
    <property type="entry name" value="HTH_CROC1"/>
    <property type="match status" value="1"/>
</dbReference>
<name>A0ABT2L4Y2_9RALS</name>
<sequence length="138" mass="15299">MSPFSIVLRTLRARFELAQGEFAARLGYRQSYISALECGSKLPKEAALVQRIVRVLDLDSADEASLREAFEVSRHFSLPQRGAPAAAYHLCAQFSELLPTLSPAEAKALSAMLEVFRHSDRTTACASRTLKRVEETPM</sequence>
<dbReference type="Proteomes" id="UP001164420">
    <property type="component" value="Unassembled WGS sequence"/>
</dbReference>
<reference evidence="2 3" key="1">
    <citation type="journal article" date="2023" name="Front. Microbiol.">
        <title>Ralstonia chuxiongensis sp. nov., Ralstonia mojiangensis sp. nov., and Ralstonia soli sp. nov., isolated from tobacco fields, are three novel species in the family Burkholderiaceae.</title>
        <authorList>
            <person name="Lu C.H."/>
            <person name="Zhang Y.Y."/>
            <person name="Jiang N."/>
            <person name="Chen W."/>
            <person name="Shao X."/>
            <person name="Zhao Z.M."/>
            <person name="Lu W.L."/>
            <person name="Hu X."/>
            <person name="Xi Y.X."/>
            <person name="Zou S.Y."/>
            <person name="Wei Q.J."/>
            <person name="Lin Z.L."/>
            <person name="Gong L."/>
            <person name="Gai X.T."/>
            <person name="Zhang L.Q."/>
            <person name="Li J.Y."/>
            <person name="Jin Y."/>
            <person name="Xia Z.Y."/>
        </authorList>
    </citation>
    <scope>NUCLEOTIDE SEQUENCE [LARGE SCALE GENOMIC DNA]</scope>
    <source>
        <strain evidence="2 3">22TCJT01-1</strain>
    </source>
</reference>
<evidence type="ECO:0000259" key="1">
    <source>
        <dbReference type="PROSITE" id="PS50943"/>
    </source>
</evidence>
<evidence type="ECO:0000313" key="2">
    <source>
        <dbReference type="EMBL" id="MCT7310189.1"/>
    </source>
</evidence>
<dbReference type="InterPro" id="IPR001387">
    <property type="entry name" value="Cro/C1-type_HTH"/>
</dbReference>
<dbReference type="Pfam" id="PF13560">
    <property type="entry name" value="HTH_31"/>
    <property type="match status" value="1"/>
</dbReference>
<dbReference type="CDD" id="cd00093">
    <property type="entry name" value="HTH_XRE"/>
    <property type="match status" value="1"/>
</dbReference>
<dbReference type="SMART" id="SM00530">
    <property type="entry name" value="HTH_XRE"/>
    <property type="match status" value="1"/>
</dbReference>
<dbReference type="EMBL" id="JAOCQI010000001">
    <property type="protein sequence ID" value="MCT7310189.1"/>
    <property type="molecule type" value="Genomic_DNA"/>
</dbReference>
<keyword evidence="3" id="KW-1185">Reference proteome</keyword>
<proteinExistence type="predicted"/>